<name>A0A0F9BG52_9ZZZZ</name>
<protein>
    <submittedName>
        <fullName evidence="1">Uncharacterized protein</fullName>
    </submittedName>
</protein>
<proteinExistence type="predicted"/>
<evidence type="ECO:0000313" key="1">
    <source>
        <dbReference type="EMBL" id="KKL20710.1"/>
    </source>
</evidence>
<sequence>MTVKYERQDADVFLCPSNPQENFNNESAGTIQALTDAQVLPYSLVTDEFPVIKP</sequence>
<accession>A0A0F9BG52</accession>
<gene>
    <name evidence="1" type="ORF">LCGC14_2452710</name>
</gene>
<reference evidence="1" key="1">
    <citation type="journal article" date="2015" name="Nature">
        <title>Complex archaea that bridge the gap between prokaryotes and eukaryotes.</title>
        <authorList>
            <person name="Spang A."/>
            <person name="Saw J.H."/>
            <person name="Jorgensen S.L."/>
            <person name="Zaremba-Niedzwiedzka K."/>
            <person name="Martijn J."/>
            <person name="Lind A.E."/>
            <person name="van Eijk R."/>
            <person name="Schleper C."/>
            <person name="Guy L."/>
            <person name="Ettema T.J."/>
        </authorList>
    </citation>
    <scope>NUCLEOTIDE SEQUENCE</scope>
</reference>
<dbReference type="EMBL" id="LAZR01037994">
    <property type="protein sequence ID" value="KKL20710.1"/>
    <property type="molecule type" value="Genomic_DNA"/>
</dbReference>
<comment type="caution">
    <text evidence="1">The sequence shown here is derived from an EMBL/GenBank/DDBJ whole genome shotgun (WGS) entry which is preliminary data.</text>
</comment>
<feature type="non-terminal residue" evidence="1">
    <location>
        <position position="54"/>
    </location>
</feature>
<organism evidence="1">
    <name type="scientific">marine sediment metagenome</name>
    <dbReference type="NCBI Taxonomy" id="412755"/>
    <lineage>
        <taxon>unclassified sequences</taxon>
        <taxon>metagenomes</taxon>
        <taxon>ecological metagenomes</taxon>
    </lineage>
</organism>
<dbReference type="AlphaFoldDB" id="A0A0F9BG52"/>